<dbReference type="Proteomes" id="UP001249076">
    <property type="component" value="Unassembled WGS sequence"/>
</dbReference>
<dbReference type="AlphaFoldDB" id="A0AAJ2BP36"/>
<evidence type="ECO:0000313" key="2">
    <source>
        <dbReference type="EMBL" id="MDR6765757.1"/>
    </source>
</evidence>
<protein>
    <submittedName>
        <fullName evidence="2">General secretion pathway protein J</fullName>
    </submittedName>
</protein>
<dbReference type="EMBL" id="JAVDTS010000001">
    <property type="protein sequence ID" value="MDR6836194.1"/>
    <property type="molecule type" value="Genomic_DNA"/>
</dbReference>
<dbReference type="SUPFAM" id="SSF54523">
    <property type="entry name" value="Pili subunits"/>
    <property type="match status" value="1"/>
</dbReference>
<dbReference type="InterPro" id="IPR045584">
    <property type="entry name" value="Pilin-like"/>
</dbReference>
<evidence type="ECO:0000313" key="4">
    <source>
        <dbReference type="Proteomes" id="UP001249076"/>
    </source>
</evidence>
<dbReference type="EMBL" id="JAVDTL010000001">
    <property type="protein sequence ID" value="MDR6765757.1"/>
    <property type="molecule type" value="Genomic_DNA"/>
</dbReference>
<sequence>MLTLLALVMVAMASALRTASQTEERVDVRLQRMDDLRTVSGFLRSILGRVSAQKISTPVAAGASPYFFQGAASSMNWVGVMPARYGAGGRYHFRLELTDAGVLVLHFTPWEGTAAVPDWAVGQSTPLLAGVTGLTFQYEDAAVEPPEWSASWAIIDRLPEKVSITVQTSSGTWPEIVVPLRVLPGSDPRTSGPVFGGT</sequence>
<dbReference type="Proteomes" id="UP001253458">
    <property type="component" value="Unassembled WGS sequence"/>
</dbReference>
<feature type="signal peptide" evidence="1">
    <location>
        <begin position="1"/>
        <end position="19"/>
    </location>
</feature>
<evidence type="ECO:0000313" key="5">
    <source>
        <dbReference type="Proteomes" id="UP001253458"/>
    </source>
</evidence>
<keyword evidence="1" id="KW-0732">Signal</keyword>
<proteinExistence type="predicted"/>
<keyword evidence="4" id="KW-1185">Reference proteome</keyword>
<organism evidence="2 5">
    <name type="scientific">Acidovorax delafieldii</name>
    <name type="common">Pseudomonas delafieldii</name>
    <dbReference type="NCBI Taxonomy" id="47920"/>
    <lineage>
        <taxon>Bacteria</taxon>
        <taxon>Pseudomonadati</taxon>
        <taxon>Pseudomonadota</taxon>
        <taxon>Betaproteobacteria</taxon>
        <taxon>Burkholderiales</taxon>
        <taxon>Comamonadaceae</taxon>
        <taxon>Acidovorax</taxon>
    </lineage>
</organism>
<name>A0AAJ2BP36_ACIDE</name>
<feature type="chain" id="PRO_5042598119" evidence="1">
    <location>
        <begin position="20"/>
        <end position="198"/>
    </location>
</feature>
<gene>
    <name evidence="2" type="ORF">J2W88_001015</name>
    <name evidence="3" type="ORF">J2W93_001015</name>
</gene>
<evidence type="ECO:0000313" key="3">
    <source>
        <dbReference type="EMBL" id="MDR6836194.1"/>
    </source>
</evidence>
<comment type="caution">
    <text evidence="2">The sequence shown here is derived from an EMBL/GenBank/DDBJ whole genome shotgun (WGS) entry which is preliminary data.</text>
</comment>
<accession>A0AAJ2BP36</accession>
<reference evidence="2 4" key="1">
    <citation type="submission" date="2023-07" db="EMBL/GenBank/DDBJ databases">
        <title>Sorghum-associated microbial communities from plants grown in Nebraska, USA.</title>
        <authorList>
            <person name="Schachtman D."/>
        </authorList>
    </citation>
    <scope>NUCLEOTIDE SEQUENCE</scope>
    <source>
        <strain evidence="3 4">BE105</strain>
        <strain evidence="2">BE69</strain>
    </source>
</reference>
<evidence type="ECO:0000256" key="1">
    <source>
        <dbReference type="SAM" id="SignalP"/>
    </source>
</evidence>